<comment type="caution">
    <text evidence="1">The sequence shown here is derived from an EMBL/GenBank/DDBJ whole genome shotgun (WGS) entry which is preliminary data.</text>
</comment>
<accession>A0ACC2XV36</accession>
<proteinExistence type="predicted"/>
<dbReference type="Proteomes" id="UP001234202">
    <property type="component" value="Unassembled WGS sequence"/>
</dbReference>
<evidence type="ECO:0000313" key="2">
    <source>
        <dbReference type="Proteomes" id="UP001234202"/>
    </source>
</evidence>
<reference evidence="1" key="1">
    <citation type="submission" date="2023-04" db="EMBL/GenBank/DDBJ databases">
        <title>Draft Genome sequencing of Naganishia species isolated from polar environments using Oxford Nanopore Technology.</title>
        <authorList>
            <person name="Leo P."/>
            <person name="Venkateswaran K."/>
        </authorList>
    </citation>
    <scope>NUCLEOTIDE SEQUENCE</scope>
    <source>
        <strain evidence="1">DBVPG 5303</strain>
    </source>
</reference>
<keyword evidence="2" id="KW-1185">Reference proteome</keyword>
<evidence type="ECO:0000313" key="1">
    <source>
        <dbReference type="EMBL" id="KAJ9127837.1"/>
    </source>
</evidence>
<organism evidence="1 2">
    <name type="scientific">Naganishia onofrii</name>
    <dbReference type="NCBI Taxonomy" id="1851511"/>
    <lineage>
        <taxon>Eukaryota</taxon>
        <taxon>Fungi</taxon>
        <taxon>Dikarya</taxon>
        <taxon>Basidiomycota</taxon>
        <taxon>Agaricomycotina</taxon>
        <taxon>Tremellomycetes</taxon>
        <taxon>Filobasidiales</taxon>
        <taxon>Filobasidiaceae</taxon>
        <taxon>Naganishia</taxon>
    </lineage>
</organism>
<sequence>MKGKDRIAGNHHFPSSIDTTPTREIKGIATLEQRMTGNMDATVDMRANGTGGLPRAGIPGTMISAGIAMRGKMVVGMAIARFQVTRTGRRAMGSVIRIESPKRARSRSASPPIPPHQRRPQETQIPAGRSGAGRDLSIVPQAVPNDISKSTEVPSEQRVEGEPTQQQPIVDNAKETSAPEPVLTSDEPADLEALLEERRRKRRELLERLAGTQSGVNSAALSSVEGTTSVQSNETTADIRASAAKLGLSTTSSGVSTQIEPTGPSDEVFELGKTAGNSDLEAQTLPAELRAETLDGEVQISAADYNPDDDRKLDDQRRKDLDTKIGIAAPQTAVSQKEIADGVGEPKPPVIVEDDEYEEVEEDIEDDDFDMFAVDDAPKKKRKVLRKKTSLLPRKRSVKATAVPAPVAATLVDNYDDSEGYYRITPGEVLDDGRYQITVNLGKGMFAQVMRAIILKASQPGEKVGQEVAIKVIRSQESMYIAGRKEAQILSKLVAADPDDKKHIVRLFRTFEHRGHFCLVTESLSMNLRDVIKRFGKDVGLNLRAVRAYAHQIFLALSLMKKCNVIHADLKPDNILVSENKAILKVCDLGSACDAAEHDITPYLVSRFYRAPEIILGLPYDDSLDMWSIGCTLYELYTGKILFPGKSNNHMLHLMMDLKGKFNHRMIKKAQFGPMHFDEGMNFVSVDTDKITGQDVSKTIVINKATRDLKSRLMPPSSVQMRMKDEDLKLLTSFVDLLDKTLMLDPAKRISSKEALLHPFLTG</sequence>
<dbReference type="EMBL" id="JASBWV010000001">
    <property type="protein sequence ID" value="KAJ9127837.1"/>
    <property type="molecule type" value="Genomic_DNA"/>
</dbReference>
<name>A0ACC2XV36_9TREE</name>
<protein>
    <submittedName>
        <fullName evidence="1">Uncharacterized protein</fullName>
    </submittedName>
</protein>
<gene>
    <name evidence="1" type="ORF">QFC24_000121</name>
</gene>